<dbReference type="Proteomes" id="UP000182312">
    <property type="component" value="Unassembled WGS sequence"/>
</dbReference>
<gene>
    <name evidence="6" type="ORF">SAMN04487972_105130</name>
</gene>
<evidence type="ECO:0000256" key="4">
    <source>
        <dbReference type="RuleBase" id="RU004514"/>
    </source>
</evidence>
<evidence type="ECO:0000256" key="2">
    <source>
        <dbReference type="HAMAP-Rule" id="MF_02087"/>
    </source>
</evidence>
<dbReference type="CDD" id="cd00635">
    <property type="entry name" value="PLPDE_III_YBL036c_like"/>
    <property type="match status" value="1"/>
</dbReference>
<comment type="function">
    <text evidence="2">Pyridoxal 5'-phosphate (PLP)-binding protein, which is involved in PLP homeostasis.</text>
</comment>
<dbReference type="InterPro" id="IPR011078">
    <property type="entry name" value="PyrdxlP_homeostasis"/>
</dbReference>
<comment type="similarity">
    <text evidence="2 4">Belongs to the pyridoxal phosphate-binding protein YggS/PROSC family.</text>
</comment>
<evidence type="ECO:0000259" key="5">
    <source>
        <dbReference type="Pfam" id="PF01168"/>
    </source>
</evidence>
<accession>A0A1I0T7M1</accession>
<dbReference type="HAMAP" id="MF_02087">
    <property type="entry name" value="PLP_homeostasis"/>
    <property type="match status" value="1"/>
</dbReference>
<evidence type="ECO:0000256" key="3">
    <source>
        <dbReference type="PIRSR" id="PIRSR004848-1"/>
    </source>
</evidence>
<evidence type="ECO:0000313" key="7">
    <source>
        <dbReference type="Proteomes" id="UP000182312"/>
    </source>
</evidence>
<reference evidence="6 7" key="1">
    <citation type="submission" date="2016-10" db="EMBL/GenBank/DDBJ databases">
        <authorList>
            <person name="de Groot N.N."/>
        </authorList>
    </citation>
    <scope>NUCLEOTIDE SEQUENCE [LARGE SCALE GENOMIC DNA]</scope>
    <source>
        <strain evidence="6 7">CGMCC 1.6117</strain>
    </source>
</reference>
<dbReference type="PANTHER" id="PTHR10146">
    <property type="entry name" value="PROLINE SYNTHETASE CO-TRANSCRIBED BACTERIAL HOMOLOG PROTEIN"/>
    <property type="match status" value="1"/>
</dbReference>
<feature type="modified residue" description="N6-(pyridoxal phosphate)lysine" evidence="2 3">
    <location>
        <position position="43"/>
    </location>
</feature>
<dbReference type="Gene3D" id="3.20.20.10">
    <property type="entry name" value="Alanine racemase"/>
    <property type="match status" value="1"/>
</dbReference>
<dbReference type="PIRSF" id="PIRSF004848">
    <property type="entry name" value="YBL036c_PLPDEIII"/>
    <property type="match status" value="1"/>
</dbReference>
<name>A0A1I0T7M1_9RHOB</name>
<dbReference type="FunFam" id="3.20.20.10:FF:000018">
    <property type="entry name" value="Pyridoxal phosphate homeostasis protein"/>
    <property type="match status" value="1"/>
</dbReference>
<dbReference type="Pfam" id="PF01168">
    <property type="entry name" value="Ala_racemase_N"/>
    <property type="match status" value="1"/>
</dbReference>
<dbReference type="EMBL" id="FOJO01000005">
    <property type="protein sequence ID" value="SFA47762.1"/>
    <property type="molecule type" value="Genomic_DNA"/>
</dbReference>
<sequence length="229" mass="24199">MRPLFSFGNHVAMGLDEIRGRIAAAEAKAGRAPGDVVLIAVSKVQPPPRIEAALAAGQRIFGENYVQEAAGKWPAWREGFAGVELHMIGPLQTNKLKAALDLFDAIHTLDRPSLAQKLARQVQARGACPQLFAQVNTGAEPQKAGILPADADAFIAECRALDLPLTGLMCIPPEDQDPVPHFRALREIAGANGLSGLSMGMSGDFESAIAEGATHIRVGSAIFGARDYG</sequence>
<dbReference type="AlphaFoldDB" id="A0A1I0T7M1"/>
<keyword evidence="1 2" id="KW-0663">Pyridoxal phosphate</keyword>
<feature type="domain" description="Alanine racemase N-terminal" evidence="5">
    <location>
        <begin position="17"/>
        <end position="226"/>
    </location>
</feature>
<proteinExistence type="inferred from homology"/>
<dbReference type="InterPro" id="IPR001608">
    <property type="entry name" value="Ala_racemase_N"/>
</dbReference>
<dbReference type="InterPro" id="IPR029066">
    <property type="entry name" value="PLP-binding_barrel"/>
</dbReference>
<evidence type="ECO:0000256" key="1">
    <source>
        <dbReference type="ARBA" id="ARBA00022898"/>
    </source>
</evidence>
<dbReference type="SUPFAM" id="SSF51419">
    <property type="entry name" value="PLP-binding barrel"/>
    <property type="match status" value="1"/>
</dbReference>
<evidence type="ECO:0000313" key="6">
    <source>
        <dbReference type="EMBL" id="SFA47762.1"/>
    </source>
</evidence>
<dbReference type="GO" id="GO:0030170">
    <property type="term" value="F:pyridoxal phosphate binding"/>
    <property type="evidence" value="ECO:0007669"/>
    <property type="project" value="UniProtKB-UniRule"/>
</dbReference>
<dbReference type="PANTHER" id="PTHR10146:SF14">
    <property type="entry name" value="PYRIDOXAL PHOSPHATE HOMEOSTASIS PROTEIN"/>
    <property type="match status" value="1"/>
</dbReference>
<protein>
    <recommendedName>
        <fullName evidence="2">Pyridoxal phosphate homeostasis protein</fullName>
        <shortName evidence="2">PLP homeostasis protein</shortName>
    </recommendedName>
</protein>
<organism evidence="6 7">
    <name type="scientific">Paracoccus halophilus</name>
    <dbReference type="NCBI Taxonomy" id="376733"/>
    <lineage>
        <taxon>Bacteria</taxon>
        <taxon>Pseudomonadati</taxon>
        <taxon>Pseudomonadota</taxon>
        <taxon>Alphaproteobacteria</taxon>
        <taxon>Rhodobacterales</taxon>
        <taxon>Paracoccaceae</taxon>
        <taxon>Paracoccus</taxon>
    </lineage>
</organism>
<dbReference type="NCBIfam" id="TIGR00044">
    <property type="entry name" value="YggS family pyridoxal phosphate-dependent enzyme"/>
    <property type="match status" value="1"/>
</dbReference>
<comment type="cofactor">
    <cofactor evidence="3">
        <name>pyridoxal 5'-phosphate</name>
        <dbReference type="ChEBI" id="CHEBI:597326"/>
    </cofactor>
</comment>